<gene>
    <name evidence="1" type="ORF">GX50_01236</name>
</gene>
<accession>A0A2B7ZRA1</accession>
<dbReference type="VEuPathDB" id="FungiDB:EMCG_09732"/>
<proteinExistence type="predicted"/>
<organism evidence="1 2">
    <name type="scientific">[Emmonsia] crescens</name>
    <dbReference type="NCBI Taxonomy" id="73230"/>
    <lineage>
        <taxon>Eukaryota</taxon>
        <taxon>Fungi</taxon>
        <taxon>Dikarya</taxon>
        <taxon>Ascomycota</taxon>
        <taxon>Pezizomycotina</taxon>
        <taxon>Eurotiomycetes</taxon>
        <taxon>Eurotiomycetidae</taxon>
        <taxon>Onygenales</taxon>
        <taxon>Ajellomycetaceae</taxon>
        <taxon>Emergomyces</taxon>
    </lineage>
</organism>
<sequence>MVHVDLLCDIKEAKYKFDARFKSAKGEGDYLVLENDLNKADHLQHCVTLDLRADGVKDDPGNDMQWEPLWPKDHDRGFLFTGPVVMLNKYRFLSDDHQIRPDEIVIRSNPRQPTNSLTECLCALPIIHPRKKPLCVCHYSSLTGNSLVWLDVFNRRSSRSIGIIAPRAALFGFGYTLIP</sequence>
<dbReference type="Proteomes" id="UP000226031">
    <property type="component" value="Unassembled WGS sequence"/>
</dbReference>
<evidence type="ECO:0000313" key="2">
    <source>
        <dbReference type="Proteomes" id="UP000226031"/>
    </source>
</evidence>
<protein>
    <submittedName>
        <fullName evidence="1">Uncharacterized protein</fullName>
    </submittedName>
</protein>
<keyword evidence="2" id="KW-1185">Reference proteome</keyword>
<dbReference type="AlphaFoldDB" id="A0A2B7ZRA1"/>
<name>A0A2B7ZRA1_9EURO</name>
<reference evidence="1 2" key="1">
    <citation type="submission" date="2017-10" db="EMBL/GenBank/DDBJ databases">
        <title>Comparative genomics in systemic dimorphic fungi from Ajellomycetaceae.</title>
        <authorList>
            <person name="Munoz J.F."/>
            <person name="Mcewen J.G."/>
            <person name="Clay O.K."/>
            <person name="Cuomo C.A."/>
        </authorList>
    </citation>
    <scope>NUCLEOTIDE SEQUENCE [LARGE SCALE GENOMIC DNA]</scope>
    <source>
        <strain evidence="1 2">UAMH4076</strain>
    </source>
</reference>
<evidence type="ECO:0000313" key="1">
    <source>
        <dbReference type="EMBL" id="PGH35911.1"/>
    </source>
</evidence>
<comment type="caution">
    <text evidence="1">The sequence shown here is derived from an EMBL/GenBank/DDBJ whole genome shotgun (WGS) entry which is preliminary data.</text>
</comment>
<dbReference type="EMBL" id="PDND01000014">
    <property type="protein sequence ID" value="PGH35911.1"/>
    <property type="molecule type" value="Genomic_DNA"/>
</dbReference>